<dbReference type="EMBL" id="LBMM01006969">
    <property type="protein sequence ID" value="KMQ90156.1"/>
    <property type="molecule type" value="Genomic_DNA"/>
</dbReference>
<protein>
    <submittedName>
        <fullName evidence="2">Uncharacterized protein</fullName>
    </submittedName>
</protein>
<proteinExistence type="predicted"/>
<sequence>MEDGSELIKETILQIENVTHSSRASETRPRTAERKPPQNLAQSAANPKMILHTLGSLTLFPYQNPQGCHAARRMRDDDPSKVAEVLVALLQSVVDADDADVGSDAGAAAGDADDAAAAAAAVGDDDDDDGGGDDGRSTD</sequence>
<feature type="compositionally biased region" description="Acidic residues" evidence="1">
    <location>
        <begin position="123"/>
        <end position="132"/>
    </location>
</feature>
<dbReference type="PaxDb" id="67767-A0A0J7KIX5"/>
<dbReference type="AlphaFoldDB" id="A0A0J7KIX5"/>
<feature type="region of interest" description="Disordered" evidence="1">
    <location>
        <begin position="97"/>
        <end position="139"/>
    </location>
</feature>
<evidence type="ECO:0000256" key="1">
    <source>
        <dbReference type="SAM" id="MobiDB-lite"/>
    </source>
</evidence>
<keyword evidence="3" id="KW-1185">Reference proteome</keyword>
<evidence type="ECO:0000313" key="2">
    <source>
        <dbReference type="EMBL" id="KMQ90156.1"/>
    </source>
</evidence>
<gene>
    <name evidence="2" type="ORF">RF55_10111</name>
</gene>
<feature type="compositionally biased region" description="Low complexity" evidence="1">
    <location>
        <begin position="102"/>
        <end position="122"/>
    </location>
</feature>
<feature type="compositionally biased region" description="Basic and acidic residues" evidence="1">
    <location>
        <begin position="23"/>
        <end position="36"/>
    </location>
</feature>
<evidence type="ECO:0000313" key="3">
    <source>
        <dbReference type="Proteomes" id="UP000036403"/>
    </source>
</evidence>
<dbReference type="Proteomes" id="UP000036403">
    <property type="component" value="Unassembled WGS sequence"/>
</dbReference>
<comment type="caution">
    <text evidence="2">The sequence shown here is derived from an EMBL/GenBank/DDBJ whole genome shotgun (WGS) entry which is preliminary data.</text>
</comment>
<reference evidence="2 3" key="1">
    <citation type="submission" date="2015-04" db="EMBL/GenBank/DDBJ databases">
        <title>Lasius niger genome sequencing.</title>
        <authorList>
            <person name="Konorov E.A."/>
            <person name="Nikitin M.A."/>
            <person name="Kirill M.V."/>
            <person name="Chang P."/>
        </authorList>
    </citation>
    <scope>NUCLEOTIDE SEQUENCE [LARGE SCALE GENOMIC DNA]</scope>
    <source>
        <tissue evidence="2">Whole</tissue>
    </source>
</reference>
<accession>A0A0J7KIX5</accession>
<feature type="region of interest" description="Disordered" evidence="1">
    <location>
        <begin position="13"/>
        <end position="46"/>
    </location>
</feature>
<name>A0A0J7KIX5_LASNI</name>
<organism evidence="2 3">
    <name type="scientific">Lasius niger</name>
    <name type="common">Black garden ant</name>
    <dbReference type="NCBI Taxonomy" id="67767"/>
    <lineage>
        <taxon>Eukaryota</taxon>
        <taxon>Metazoa</taxon>
        <taxon>Ecdysozoa</taxon>
        <taxon>Arthropoda</taxon>
        <taxon>Hexapoda</taxon>
        <taxon>Insecta</taxon>
        <taxon>Pterygota</taxon>
        <taxon>Neoptera</taxon>
        <taxon>Endopterygota</taxon>
        <taxon>Hymenoptera</taxon>
        <taxon>Apocrita</taxon>
        <taxon>Aculeata</taxon>
        <taxon>Formicoidea</taxon>
        <taxon>Formicidae</taxon>
        <taxon>Formicinae</taxon>
        <taxon>Lasius</taxon>
        <taxon>Lasius</taxon>
    </lineage>
</organism>